<dbReference type="GO" id="GO:0016646">
    <property type="term" value="F:oxidoreductase activity, acting on the CH-NH group of donors, NAD or NADP as acceptor"/>
    <property type="evidence" value="ECO:0007669"/>
    <property type="project" value="UniProtKB-ARBA"/>
</dbReference>
<dbReference type="SUPFAM" id="SSF50475">
    <property type="entry name" value="FMN-binding split barrel"/>
    <property type="match status" value="1"/>
</dbReference>
<dbReference type="InterPro" id="IPR002563">
    <property type="entry name" value="Flavin_Rdtase-like_dom"/>
</dbReference>
<dbReference type="SMART" id="SM00903">
    <property type="entry name" value="Flavin_Reduct"/>
    <property type="match status" value="1"/>
</dbReference>
<evidence type="ECO:0000259" key="1">
    <source>
        <dbReference type="SMART" id="SM00903"/>
    </source>
</evidence>
<dbReference type="GO" id="GO:0010181">
    <property type="term" value="F:FMN binding"/>
    <property type="evidence" value="ECO:0007669"/>
    <property type="project" value="InterPro"/>
</dbReference>
<sequence length="179" mass="19254">MDTEAHNSPARRLRGRLTSGVTVWTSGHGRSAEGLSIGSVIIAEGEPAHVLGLLGDLADLLDRIRETERFVVHVLGEQHRSLAERFAGQVPVPGGPFQDLDTADSEHGPVVTDVGTRAACRLVDVSERGYGLLVDGTIEELVLDDLEAPLVHFRGQYRKLAAPHRSWSARAPDTALPDG</sequence>
<dbReference type="RefSeq" id="WP_131156311.1">
    <property type="nucleotide sequence ID" value="NZ_CP036402.1"/>
</dbReference>
<reference evidence="2 3" key="1">
    <citation type="submission" date="2019-01" db="EMBL/GenBank/DDBJ databases">
        <title>Egibacter rhizosphaerae EGI 80759T.</title>
        <authorList>
            <person name="Chen D.-D."/>
            <person name="Tian Y."/>
            <person name="Jiao J.-Y."/>
            <person name="Zhang X.-T."/>
            <person name="Zhang Y.-G."/>
            <person name="Zhang Y."/>
            <person name="Xiao M."/>
            <person name="Shu W.-S."/>
            <person name="Li W.-J."/>
        </authorList>
    </citation>
    <scope>NUCLEOTIDE SEQUENCE [LARGE SCALE GENOMIC DNA]</scope>
    <source>
        <strain evidence="2 3">EGI 80759</strain>
    </source>
</reference>
<proteinExistence type="predicted"/>
<dbReference type="Pfam" id="PF01613">
    <property type="entry name" value="Flavin_Reduct"/>
    <property type="match status" value="1"/>
</dbReference>
<name>A0A411YJ57_9ACTN</name>
<evidence type="ECO:0000313" key="3">
    <source>
        <dbReference type="Proteomes" id="UP000291469"/>
    </source>
</evidence>
<organism evidence="2 3">
    <name type="scientific">Egibacter rhizosphaerae</name>
    <dbReference type="NCBI Taxonomy" id="1670831"/>
    <lineage>
        <taxon>Bacteria</taxon>
        <taxon>Bacillati</taxon>
        <taxon>Actinomycetota</taxon>
        <taxon>Nitriliruptoria</taxon>
        <taxon>Egibacterales</taxon>
        <taxon>Egibacteraceae</taxon>
        <taxon>Egibacter</taxon>
    </lineage>
</organism>
<evidence type="ECO:0000313" key="2">
    <source>
        <dbReference type="EMBL" id="QBI21318.1"/>
    </source>
</evidence>
<gene>
    <name evidence="2" type="ORF">ER308_18235</name>
</gene>
<dbReference type="AlphaFoldDB" id="A0A411YJ57"/>
<protein>
    <submittedName>
        <fullName evidence="2">Flavin reductase</fullName>
    </submittedName>
</protein>
<accession>A0A411YJ57</accession>
<dbReference type="InterPro" id="IPR012349">
    <property type="entry name" value="Split_barrel_FMN-bd"/>
</dbReference>
<dbReference type="Gene3D" id="2.30.110.10">
    <property type="entry name" value="Electron Transport, Fmn-binding Protein, Chain A"/>
    <property type="match status" value="1"/>
</dbReference>
<dbReference type="KEGG" id="erz:ER308_18235"/>
<dbReference type="OrthoDB" id="3394673at2"/>
<dbReference type="EMBL" id="CP036402">
    <property type="protein sequence ID" value="QBI21318.1"/>
    <property type="molecule type" value="Genomic_DNA"/>
</dbReference>
<dbReference type="Proteomes" id="UP000291469">
    <property type="component" value="Chromosome"/>
</dbReference>
<feature type="domain" description="Flavin reductase like" evidence="1">
    <location>
        <begin position="14"/>
        <end position="159"/>
    </location>
</feature>
<keyword evidence="3" id="KW-1185">Reference proteome</keyword>